<gene>
    <name evidence="1" type="ORF">SDJN03_15223</name>
</gene>
<keyword evidence="2" id="KW-1185">Reference proteome</keyword>
<proteinExistence type="predicted"/>
<sequence length="100" mass="11763">MQLMLEEVRCTTKARRPGVPISVLCAVNPVQCALTFGLASQRKTARWWFVQWQVDHIEHDDHEPINFPTWKCIHHMSHWRFLTTWLVSISISPFFSGIMQ</sequence>
<evidence type="ECO:0000313" key="2">
    <source>
        <dbReference type="Proteomes" id="UP000685013"/>
    </source>
</evidence>
<organism evidence="1 2">
    <name type="scientific">Cucurbita argyrosperma subsp. sororia</name>
    <dbReference type="NCBI Taxonomy" id="37648"/>
    <lineage>
        <taxon>Eukaryota</taxon>
        <taxon>Viridiplantae</taxon>
        <taxon>Streptophyta</taxon>
        <taxon>Embryophyta</taxon>
        <taxon>Tracheophyta</taxon>
        <taxon>Spermatophyta</taxon>
        <taxon>Magnoliopsida</taxon>
        <taxon>eudicotyledons</taxon>
        <taxon>Gunneridae</taxon>
        <taxon>Pentapetalae</taxon>
        <taxon>rosids</taxon>
        <taxon>fabids</taxon>
        <taxon>Cucurbitales</taxon>
        <taxon>Cucurbitaceae</taxon>
        <taxon>Cucurbiteae</taxon>
        <taxon>Cucurbita</taxon>
    </lineage>
</organism>
<name>A0AAV6N099_9ROSI</name>
<dbReference type="Proteomes" id="UP000685013">
    <property type="component" value="Chromosome 10"/>
</dbReference>
<dbReference type="EMBL" id="JAGKQH010000010">
    <property type="protein sequence ID" value="KAG6589800.1"/>
    <property type="molecule type" value="Genomic_DNA"/>
</dbReference>
<protein>
    <submittedName>
        <fullName evidence="1">Uncharacterized protein</fullName>
    </submittedName>
</protein>
<dbReference type="AlphaFoldDB" id="A0AAV6N099"/>
<comment type="caution">
    <text evidence="1">The sequence shown here is derived from an EMBL/GenBank/DDBJ whole genome shotgun (WGS) entry which is preliminary data.</text>
</comment>
<feature type="non-terminal residue" evidence="1">
    <location>
        <position position="1"/>
    </location>
</feature>
<evidence type="ECO:0000313" key="1">
    <source>
        <dbReference type="EMBL" id="KAG6589800.1"/>
    </source>
</evidence>
<reference evidence="1 2" key="1">
    <citation type="journal article" date="2021" name="Hortic Res">
        <title>The domestication of Cucurbita argyrosperma as revealed by the genome of its wild relative.</title>
        <authorList>
            <person name="Barrera-Redondo J."/>
            <person name="Sanchez-de la Vega G."/>
            <person name="Aguirre-Liguori J.A."/>
            <person name="Castellanos-Morales G."/>
            <person name="Gutierrez-Guerrero Y.T."/>
            <person name="Aguirre-Dugua X."/>
            <person name="Aguirre-Planter E."/>
            <person name="Tenaillon M.I."/>
            <person name="Lira-Saade R."/>
            <person name="Eguiarte L.E."/>
        </authorList>
    </citation>
    <scope>NUCLEOTIDE SEQUENCE [LARGE SCALE GENOMIC DNA]</scope>
    <source>
        <strain evidence="1">JBR-2021</strain>
    </source>
</reference>
<accession>A0AAV6N099</accession>